<dbReference type="OMA" id="WACKEKA"/>
<evidence type="ECO:0000313" key="3">
    <source>
        <dbReference type="Ensembl" id="ENSPSIP00000010807.1"/>
    </source>
</evidence>
<dbReference type="Proteomes" id="UP000007267">
    <property type="component" value="Unassembled WGS sequence"/>
</dbReference>
<feature type="domain" description="U3 small nucleolar RNA-associated protein NOL7 C-terminal" evidence="2">
    <location>
        <begin position="122"/>
        <end position="184"/>
    </location>
</feature>
<keyword evidence="4" id="KW-1185">Reference proteome</keyword>
<feature type="compositionally biased region" description="Polar residues" evidence="1">
    <location>
        <begin position="77"/>
        <end position="90"/>
    </location>
</feature>
<sequence>VVAPPAQAFSLFPLAAGHARPSSNLCGRGGSGGACPTWGAARDRELLKEKRRRREELFKEQKKRKLLPENVLEELISEQQNKNNKQSETIKQGEDGSKNKKKKRKRGKDKKKQAVVRMKGSYMAMRLKDQDLTSQHQQIAKEFIQRHLYGPGTNRTTANQFFSFVNKKSSVKKAAVQFVNKAWGTEKKQKAKQFKKRWISTKIASSSV</sequence>
<feature type="compositionally biased region" description="Basic residues" evidence="1">
    <location>
        <begin position="99"/>
        <end position="114"/>
    </location>
</feature>
<evidence type="ECO:0000256" key="1">
    <source>
        <dbReference type="SAM" id="MobiDB-lite"/>
    </source>
</evidence>
<reference evidence="4" key="2">
    <citation type="journal article" date="2013" name="Nat. Genet.">
        <title>The draft genomes of soft-shell turtle and green sea turtle yield insights into the development and evolution of the turtle-specific body plan.</title>
        <authorList>
            <person name="Wang Z."/>
            <person name="Pascual-Anaya J."/>
            <person name="Zadissa A."/>
            <person name="Li W."/>
            <person name="Niimura Y."/>
            <person name="Huang Z."/>
            <person name="Li C."/>
            <person name="White S."/>
            <person name="Xiong Z."/>
            <person name="Fang D."/>
            <person name="Wang B."/>
            <person name="Ming Y."/>
            <person name="Chen Y."/>
            <person name="Zheng Y."/>
            <person name="Kuraku S."/>
            <person name="Pignatelli M."/>
            <person name="Herrero J."/>
            <person name="Beal K."/>
            <person name="Nozawa M."/>
            <person name="Li Q."/>
            <person name="Wang J."/>
            <person name="Zhang H."/>
            <person name="Yu L."/>
            <person name="Shigenobu S."/>
            <person name="Wang J."/>
            <person name="Liu J."/>
            <person name="Flicek P."/>
            <person name="Searle S."/>
            <person name="Wang J."/>
            <person name="Kuratani S."/>
            <person name="Yin Y."/>
            <person name="Aken B."/>
            <person name="Zhang G."/>
            <person name="Irie N."/>
        </authorList>
    </citation>
    <scope>NUCLEOTIDE SEQUENCE [LARGE SCALE GENOMIC DNA]</scope>
    <source>
        <strain evidence="4">Daiwa-1</strain>
    </source>
</reference>
<proteinExistence type="predicted"/>
<reference evidence="4" key="1">
    <citation type="submission" date="2011-10" db="EMBL/GenBank/DDBJ databases">
        <authorList>
            <consortium name="Soft-shell Turtle Genome Consortium"/>
        </authorList>
    </citation>
    <scope>NUCLEOTIDE SEQUENCE [LARGE SCALE GENOMIC DNA]</scope>
    <source>
        <strain evidence="4">Daiwa-1</strain>
    </source>
</reference>
<dbReference type="GO" id="GO:0030490">
    <property type="term" value="P:maturation of SSU-rRNA"/>
    <property type="evidence" value="ECO:0007669"/>
    <property type="project" value="Ensembl"/>
</dbReference>
<dbReference type="AlphaFoldDB" id="K7FRZ7"/>
<dbReference type="eggNOG" id="ENOG502S14X">
    <property type="taxonomic scope" value="Eukaryota"/>
</dbReference>
<reference evidence="3" key="4">
    <citation type="submission" date="2025-09" db="UniProtKB">
        <authorList>
            <consortium name="Ensembl"/>
        </authorList>
    </citation>
    <scope>IDENTIFICATION</scope>
</reference>
<gene>
    <name evidence="3" type="primary">NOL7</name>
</gene>
<evidence type="ECO:0000313" key="4">
    <source>
        <dbReference type="Proteomes" id="UP000007267"/>
    </source>
</evidence>
<dbReference type="GO" id="GO:0005739">
    <property type="term" value="C:mitochondrion"/>
    <property type="evidence" value="ECO:0007669"/>
    <property type="project" value="Ensembl"/>
</dbReference>
<organism evidence="3 4">
    <name type="scientific">Pelodiscus sinensis</name>
    <name type="common">Chinese softshell turtle</name>
    <name type="synonym">Trionyx sinensis</name>
    <dbReference type="NCBI Taxonomy" id="13735"/>
    <lineage>
        <taxon>Eukaryota</taxon>
        <taxon>Metazoa</taxon>
        <taxon>Chordata</taxon>
        <taxon>Craniata</taxon>
        <taxon>Vertebrata</taxon>
        <taxon>Euteleostomi</taxon>
        <taxon>Archelosauria</taxon>
        <taxon>Testudinata</taxon>
        <taxon>Testudines</taxon>
        <taxon>Cryptodira</taxon>
        <taxon>Trionychia</taxon>
        <taxon>Trionychidae</taxon>
        <taxon>Pelodiscus</taxon>
    </lineage>
</organism>
<protein>
    <submittedName>
        <fullName evidence="3">Nucleolar protein 7</fullName>
    </submittedName>
</protein>
<dbReference type="STRING" id="13735.ENSPSIP00000010807"/>
<dbReference type="GeneTree" id="ENSGT00390000004118"/>
<dbReference type="InterPro" id="IPR012579">
    <property type="entry name" value="NOL7_C"/>
</dbReference>
<evidence type="ECO:0000259" key="2">
    <source>
        <dbReference type="Pfam" id="PF08157"/>
    </source>
</evidence>
<name>K7FRZ7_PELSI</name>
<dbReference type="GO" id="GO:0003723">
    <property type="term" value="F:RNA binding"/>
    <property type="evidence" value="ECO:0007669"/>
    <property type="project" value="TreeGrafter"/>
</dbReference>
<accession>K7FRZ7</accession>
<dbReference type="Pfam" id="PF08157">
    <property type="entry name" value="NUC129"/>
    <property type="match status" value="1"/>
</dbReference>
<dbReference type="Ensembl" id="ENSPSIT00000010862.1">
    <property type="protein sequence ID" value="ENSPSIP00000010807.1"/>
    <property type="gene ID" value="ENSPSIG00000009804.1"/>
</dbReference>
<dbReference type="GO" id="GO:0005694">
    <property type="term" value="C:chromosome"/>
    <property type="evidence" value="ECO:0007669"/>
    <property type="project" value="Ensembl"/>
</dbReference>
<feature type="region of interest" description="Disordered" evidence="1">
    <location>
        <begin position="77"/>
        <end position="115"/>
    </location>
</feature>
<dbReference type="PANTHER" id="PTHR32337:SF2">
    <property type="entry name" value="NUCLEOLAR PROTEIN 7"/>
    <property type="match status" value="1"/>
</dbReference>
<dbReference type="HOGENOM" id="CLU_095368_2_0_1"/>
<reference evidence="3" key="3">
    <citation type="submission" date="2025-08" db="UniProtKB">
        <authorList>
            <consortium name="Ensembl"/>
        </authorList>
    </citation>
    <scope>IDENTIFICATION</scope>
</reference>
<dbReference type="GO" id="GO:0032040">
    <property type="term" value="C:small-subunit processome"/>
    <property type="evidence" value="ECO:0007669"/>
    <property type="project" value="Ensembl"/>
</dbReference>
<dbReference type="EMBL" id="AGCU01077106">
    <property type="status" value="NOT_ANNOTATED_CDS"/>
    <property type="molecule type" value="Genomic_DNA"/>
</dbReference>
<dbReference type="PANTHER" id="PTHR32337">
    <property type="entry name" value="NUCLEOLAR PROTEIN 7"/>
    <property type="match status" value="1"/>
</dbReference>